<evidence type="ECO:0000259" key="7">
    <source>
        <dbReference type="Pfam" id="PF13282"/>
    </source>
</evidence>
<accession>X1TXH1</accession>
<evidence type="ECO:0000256" key="5">
    <source>
        <dbReference type="ARBA" id="ARBA00023014"/>
    </source>
</evidence>
<dbReference type="GO" id="GO:0046872">
    <property type="term" value="F:metal ion binding"/>
    <property type="evidence" value="ECO:0007669"/>
    <property type="project" value="UniProtKB-KW"/>
</dbReference>
<evidence type="ECO:0000313" key="8">
    <source>
        <dbReference type="EMBL" id="GAI92285.1"/>
    </source>
</evidence>
<keyword evidence="6" id="KW-0812">Transmembrane</keyword>
<evidence type="ECO:0000256" key="1">
    <source>
        <dbReference type="ARBA" id="ARBA00001966"/>
    </source>
</evidence>
<evidence type="ECO:0000256" key="2">
    <source>
        <dbReference type="ARBA" id="ARBA00022691"/>
    </source>
</evidence>
<gene>
    <name evidence="8" type="ORF">S12H4_38450</name>
</gene>
<dbReference type="EMBL" id="BARW01023142">
    <property type="protein sequence ID" value="GAI92285.1"/>
    <property type="molecule type" value="Genomic_DNA"/>
</dbReference>
<dbReference type="GO" id="GO:0051536">
    <property type="term" value="F:iron-sulfur cluster binding"/>
    <property type="evidence" value="ECO:0007669"/>
    <property type="project" value="UniProtKB-KW"/>
</dbReference>
<dbReference type="PANTHER" id="PTHR43409">
    <property type="entry name" value="ANAEROBIC MAGNESIUM-PROTOPORPHYRIN IX MONOMETHYL ESTER CYCLASE-RELATED"/>
    <property type="match status" value="1"/>
</dbReference>
<dbReference type="PANTHER" id="PTHR43409:SF3">
    <property type="entry name" value="HYPOTHETICAL METHYLTRANSFERASE"/>
    <property type="match status" value="1"/>
</dbReference>
<keyword evidence="6" id="KW-1133">Transmembrane helix</keyword>
<keyword evidence="6" id="KW-0472">Membrane</keyword>
<proteinExistence type="predicted"/>
<keyword evidence="5" id="KW-0411">Iron-sulfur</keyword>
<comment type="caution">
    <text evidence="8">The sequence shown here is derived from an EMBL/GenBank/DDBJ whole genome shotgun (WGS) entry which is preliminary data.</text>
</comment>
<evidence type="ECO:0000256" key="3">
    <source>
        <dbReference type="ARBA" id="ARBA00022723"/>
    </source>
</evidence>
<dbReference type="InterPro" id="IPR058240">
    <property type="entry name" value="rSAM_sf"/>
</dbReference>
<feature type="domain" description="DUF4070" evidence="7">
    <location>
        <begin position="95"/>
        <end position="225"/>
    </location>
</feature>
<keyword evidence="4" id="KW-0408">Iron</keyword>
<protein>
    <recommendedName>
        <fullName evidence="7">DUF4070 domain-containing protein</fullName>
    </recommendedName>
</protein>
<dbReference type="InterPro" id="IPR051198">
    <property type="entry name" value="BchE-like"/>
</dbReference>
<dbReference type="AlphaFoldDB" id="X1TXH1"/>
<dbReference type="InterPro" id="IPR025274">
    <property type="entry name" value="DUF4070"/>
</dbReference>
<organism evidence="8">
    <name type="scientific">marine sediment metagenome</name>
    <dbReference type="NCBI Taxonomy" id="412755"/>
    <lineage>
        <taxon>unclassified sequences</taxon>
        <taxon>metagenomes</taxon>
        <taxon>ecological metagenomes</taxon>
    </lineage>
</organism>
<keyword evidence="2" id="KW-0949">S-adenosyl-L-methionine</keyword>
<dbReference type="Pfam" id="PF13282">
    <property type="entry name" value="DUF4070"/>
    <property type="match status" value="1"/>
</dbReference>
<name>X1TXH1_9ZZZZ</name>
<evidence type="ECO:0000256" key="6">
    <source>
        <dbReference type="SAM" id="Phobius"/>
    </source>
</evidence>
<sequence length="234" mass="26256">KLIKLMAQAGFTAVFVGIETPDADGLNECGKVQNKGRDLIKCVKTIQNGGLEVQGGFIVGFDSDNISIFQRQIDFIQKSGIVTAMVGILTALPKTRLYQRLKESKRLVKVASGNNTGTGSLNFIPKMDKEILVNGYKKVLSTIYSPKSYYARIKTLLKEYKPLKVKTPKLRLYHIRALFSSIWLLGIKQKGRRYFWKLLLWCLVRKPGMFSYAIGFSFIGLHFRTLDPGLAGNA</sequence>
<reference evidence="8" key="1">
    <citation type="journal article" date="2014" name="Front. Microbiol.">
        <title>High frequency of phylogenetically diverse reductive dehalogenase-homologous genes in deep subseafloor sedimentary metagenomes.</title>
        <authorList>
            <person name="Kawai M."/>
            <person name="Futagami T."/>
            <person name="Toyoda A."/>
            <person name="Takaki Y."/>
            <person name="Nishi S."/>
            <person name="Hori S."/>
            <person name="Arai W."/>
            <person name="Tsubouchi T."/>
            <person name="Morono Y."/>
            <person name="Uchiyama I."/>
            <person name="Ito T."/>
            <person name="Fujiyama A."/>
            <person name="Inagaki F."/>
            <person name="Takami H."/>
        </authorList>
    </citation>
    <scope>NUCLEOTIDE SEQUENCE</scope>
    <source>
        <strain evidence="8">Expedition CK06-06</strain>
    </source>
</reference>
<feature type="non-terminal residue" evidence="8">
    <location>
        <position position="1"/>
    </location>
</feature>
<comment type="cofactor">
    <cofactor evidence="1">
        <name>[4Fe-4S] cluster</name>
        <dbReference type="ChEBI" id="CHEBI:49883"/>
    </cofactor>
</comment>
<feature type="transmembrane region" description="Helical" evidence="6">
    <location>
        <begin position="198"/>
        <end position="223"/>
    </location>
</feature>
<keyword evidence="3" id="KW-0479">Metal-binding</keyword>
<evidence type="ECO:0000256" key="4">
    <source>
        <dbReference type="ARBA" id="ARBA00023004"/>
    </source>
</evidence>
<dbReference type="GO" id="GO:0005829">
    <property type="term" value="C:cytosol"/>
    <property type="evidence" value="ECO:0007669"/>
    <property type="project" value="TreeGrafter"/>
</dbReference>
<dbReference type="SUPFAM" id="SSF102114">
    <property type="entry name" value="Radical SAM enzymes"/>
    <property type="match status" value="1"/>
</dbReference>